<evidence type="ECO:0000313" key="5">
    <source>
        <dbReference type="EMBL" id="CAB4772409.1"/>
    </source>
</evidence>
<dbReference type="EMBL" id="CAFAAA010000002">
    <property type="protein sequence ID" value="CAB4772409.1"/>
    <property type="molecule type" value="Genomic_DNA"/>
</dbReference>
<dbReference type="PANTHER" id="PTHR30592">
    <property type="entry name" value="FORMATE DEHYDROGENASE"/>
    <property type="match status" value="1"/>
</dbReference>
<feature type="region of interest" description="Disordered" evidence="3">
    <location>
        <begin position="1"/>
        <end position="28"/>
    </location>
</feature>
<gene>
    <name evidence="4" type="ORF">UFOPK2662_00384</name>
    <name evidence="5" type="ORF">UFOPK2942_00156</name>
    <name evidence="6" type="ORF">UFOPK3232_00496</name>
    <name evidence="7" type="ORF">UFOPK4242_00493</name>
</gene>
<dbReference type="Gene3D" id="3.40.140.10">
    <property type="entry name" value="Cytidine Deaminase, domain 2"/>
    <property type="match status" value="1"/>
</dbReference>
<dbReference type="EMBL" id="CAFBQC010000016">
    <property type="protein sequence ID" value="CAB5041277.1"/>
    <property type="molecule type" value="Genomic_DNA"/>
</dbReference>
<proteinExistence type="inferred from homology"/>
<organism evidence="6">
    <name type="scientific">freshwater metagenome</name>
    <dbReference type="NCBI Taxonomy" id="449393"/>
    <lineage>
        <taxon>unclassified sequences</taxon>
        <taxon>metagenomes</taxon>
        <taxon>ecological metagenomes</taxon>
    </lineage>
</organism>
<keyword evidence="1" id="KW-0963">Cytoplasm</keyword>
<evidence type="ECO:0000256" key="2">
    <source>
        <dbReference type="ARBA" id="ARBA00023150"/>
    </source>
</evidence>
<dbReference type="Pfam" id="PF02634">
    <property type="entry name" value="FdhD-NarQ"/>
    <property type="match status" value="1"/>
</dbReference>
<evidence type="ECO:0000256" key="1">
    <source>
        <dbReference type="ARBA" id="ARBA00022490"/>
    </source>
</evidence>
<dbReference type="GO" id="GO:0006777">
    <property type="term" value="P:Mo-molybdopterin cofactor biosynthetic process"/>
    <property type="evidence" value="ECO:0007669"/>
    <property type="project" value="UniProtKB-KW"/>
</dbReference>
<dbReference type="Gene3D" id="3.10.20.10">
    <property type="match status" value="1"/>
</dbReference>
<keyword evidence="2" id="KW-0501">Molybdenum cofactor biosynthesis</keyword>
<dbReference type="SUPFAM" id="SSF53927">
    <property type="entry name" value="Cytidine deaminase-like"/>
    <property type="match status" value="1"/>
</dbReference>
<accession>A0A6J7AZL4</accession>
<protein>
    <submittedName>
        <fullName evidence="6">Unannotated protein</fullName>
    </submittedName>
</protein>
<dbReference type="NCBIfam" id="TIGR00129">
    <property type="entry name" value="fdhD_narQ"/>
    <property type="match status" value="1"/>
</dbReference>
<dbReference type="GO" id="GO:0016783">
    <property type="term" value="F:sulfurtransferase activity"/>
    <property type="evidence" value="ECO:0007669"/>
    <property type="project" value="InterPro"/>
</dbReference>
<name>A0A6J7AZL4_9ZZZZ</name>
<dbReference type="PIRSF" id="PIRSF015626">
    <property type="entry name" value="FdhD"/>
    <property type="match status" value="1"/>
</dbReference>
<dbReference type="EMBL" id="CAFARE010000012">
    <property type="protein sequence ID" value="CAB4838371.1"/>
    <property type="molecule type" value="Genomic_DNA"/>
</dbReference>
<dbReference type="InterPro" id="IPR003786">
    <property type="entry name" value="FdhD"/>
</dbReference>
<dbReference type="InterPro" id="IPR016193">
    <property type="entry name" value="Cytidine_deaminase-like"/>
</dbReference>
<dbReference type="HAMAP" id="MF_00187">
    <property type="entry name" value="FdhD"/>
    <property type="match status" value="1"/>
</dbReference>
<dbReference type="EMBL" id="CAEZYI010000012">
    <property type="protein sequence ID" value="CAB4716025.1"/>
    <property type="molecule type" value="Genomic_DNA"/>
</dbReference>
<dbReference type="AlphaFoldDB" id="A0A6J7AZL4"/>
<evidence type="ECO:0000313" key="6">
    <source>
        <dbReference type="EMBL" id="CAB4838371.1"/>
    </source>
</evidence>
<evidence type="ECO:0000313" key="4">
    <source>
        <dbReference type="EMBL" id="CAB4716025.1"/>
    </source>
</evidence>
<reference evidence="6" key="1">
    <citation type="submission" date="2020-05" db="EMBL/GenBank/DDBJ databases">
        <authorList>
            <person name="Chiriac C."/>
            <person name="Salcher M."/>
            <person name="Ghai R."/>
            <person name="Kavagutti S V."/>
        </authorList>
    </citation>
    <scope>NUCLEOTIDE SEQUENCE</scope>
</reference>
<evidence type="ECO:0000256" key="3">
    <source>
        <dbReference type="SAM" id="MobiDB-lite"/>
    </source>
</evidence>
<sequence>MPSNELTPSAIAKVKVQKTDSDTPSSDSVVVEEPLEIRIKRGGKDEQLGITMRTPGNDLELAAGFLWGEGFLQNPNELISVKVCGDKELSARQRANVVIAEVTENSQGSVRILERRFTITAACGVCGSTNIADLHKRGVTKVSRTTHTVQELAAMVSLLEGRQRIFEKTGGLHAAALVNPDGVAVWVREDVGRHNAVDKVIGAGLMAGVIPMANWTLIVSGRIGYELVQKAICAGVSAIVGVSAPSSLAVDLAAEFGLTLLAFARGGVAKHYLPNHNISESQV</sequence>
<dbReference type="PANTHER" id="PTHR30592:SF1">
    <property type="entry name" value="SULFUR CARRIER PROTEIN FDHD"/>
    <property type="match status" value="1"/>
</dbReference>
<evidence type="ECO:0000313" key="7">
    <source>
        <dbReference type="EMBL" id="CAB5041277.1"/>
    </source>
</evidence>